<proteinExistence type="predicted"/>
<protein>
    <submittedName>
        <fullName evidence="1">Uncharacterized protein</fullName>
    </submittedName>
</protein>
<evidence type="ECO:0000313" key="1">
    <source>
        <dbReference type="EMBL" id="KAF7635571.1"/>
    </source>
</evidence>
<comment type="caution">
    <text evidence="1">The sequence shown here is derived from an EMBL/GenBank/DDBJ whole genome shotgun (WGS) entry which is preliminary data.</text>
</comment>
<name>A0A8S9ZQ48_9BILA</name>
<keyword evidence="2" id="KW-1185">Reference proteome</keyword>
<gene>
    <name evidence="1" type="ORF">Mgra_00004958</name>
</gene>
<organism evidence="1 2">
    <name type="scientific">Meloidogyne graminicola</name>
    <dbReference type="NCBI Taxonomy" id="189291"/>
    <lineage>
        <taxon>Eukaryota</taxon>
        <taxon>Metazoa</taxon>
        <taxon>Ecdysozoa</taxon>
        <taxon>Nematoda</taxon>
        <taxon>Chromadorea</taxon>
        <taxon>Rhabditida</taxon>
        <taxon>Tylenchina</taxon>
        <taxon>Tylenchomorpha</taxon>
        <taxon>Tylenchoidea</taxon>
        <taxon>Meloidogynidae</taxon>
        <taxon>Meloidogyninae</taxon>
        <taxon>Meloidogyne</taxon>
    </lineage>
</organism>
<evidence type="ECO:0000313" key="2">
    <source>
        <dbReference type="Proteomes" id="UP000605970"/>
    </source>
</evidence>
<dbReference type="AlphaFoldDB" id="A0A8S9ZQ48"/>
<dbReference type="EMBL" id="JABEBT010000040">
    <property type="protein sequence ID" value="KAF7635571.1"/>
    <property type="molecule type" value="Genomic_DNA"/>
</dbReference>
<accession>A0A8S9ZQ48</accession>
<dbReference type="Proteomes" id="UP000605970">
    <property type="component" value="Unassembled WGS sequence"/>
</dbReference>
<sequence>MSAEMQIGTPQIENKQLNTKAEEEENIANKHQRCLDTHIIIVPLNIIQQTFRNFANKFKKNYVQRSRFIKT</sequence>
<reference evidence="1" key="1">
    <citation type="journal article" date="2020" name="Ecol. Evol.">
        <title>Genome structure and content of the rice root-knot nematode (Meloidogyne graminicola).</title>
        <authorList>
            <person name="Phan N.T."/>
            <person name="Danchin E.G.J."/>
            <person name="Klopp C."/>
            <person name="Perfus-Barbeoch L."/>
            <person name="Kozlowski D.K."/>
            <person name="Koutsovoulos G.D."/>
            <person name="Lopez-Roques C."/>
            <person name="Bouchez O."/>
            <person name="Zahm M."/>
            <person name="Besnard G."/>
            <person name="Bellafiore S."/>
        </authorList>
    </citation>
    <scope>NUCLEOTIDE SEQUENCE</scope>
    <source>
        <strain evidence="1">VN-18</strain>
    </source>
</reference>